<dbReference type="RefSeq" id="WP_344006394.1">
    <property type="nucleotide sequence ID" value="NZ_BAAAMY010000004.1"/>
</dbReference>
<dbReference type="EMBL" id="BAAAMY010000004">
    <property type="protein sequence ID" value="GAA1917333.1"/>
    <property type="molecule type" value="Genomic_DNA"/>
</dbReference>
<protein>
    <submittedName>
        <fullName evidence="7">Mycofactocin biosynthesis glycosyltransferase MftF</fullName>
    </submittedName>
</protein>
<reference evidence="8" key="1">
    <citation type="journal article" date="2019" name="Int. J. Syst. Evol. Microbiol.">
        <title>The Global Catalogue of Microorganisms (GCM) 10K type strain sequencing project: providing services to taxonomists for standard genome sequencing and annotation.</title>
        <authorList>
            <consortium name="The Broad Institute Genomics Platform"/>
            <consortium name="The Broad Institute Genome Sequencing Center for Infectious Disease"/>
            <person name="Wu L."/>
            <person name="Ma J."/>
        </authorList>
    </citation>
    <scope>NUCLEOTIDE SEQUENCE [LARGE SCALE GENOMIC DNA]</scope>
    <source>
        <strain evidence="8">JCM 14046</strain>
    </source>
</reference>
<dbReference type="Gene3D" id="3.90.550.10">
    <property type="entry name" value="Spore Coat Polysaccharide Biosynthesis Protein SpsA, Chain A"/>
    <property type="match status" value="1"/>
</dbReference>
<evidence type="ECO:0000256" key="5">
    <source>
        <dbReference type="SAM" id="MobiDB-lite"/>
    </source>
</evidence>
<evidence type="ECO:0000256" key="3">
    <source>
        <dbReference type="ARBA" id="ARBA00022676"/>
    </source>
</evidence>
<proteinExistence type="inferred from homology"/>
<evidence type="ECO:0000313" key="7">
    <source>
        <dbReference type="EMBL" id="GAA1917333.1"/>
    </source>
</evidence>
<feature type="domain" description="Glycosyltransferase 2-like" evidence="6">
    <location>
        <begin position="107"/>
        <end position="217"/>
    </location>
</feature>
<name>A0ABP5ANZ3_9ACTN</name>
<keyword evidence="4" id="KW-0808">Transferase</keyword>
<evidence type="ECO:0000256" key="4">
    <source>
        <dbReference type="ARBA" id="ARBA00022679"/>
    </source>
</evidence>
<feature type="compositionally biased region" description="Low complexity" evidence="5">
    <location>
        <begin position="12"/>
        <end position="23"/>
    </location>
</feature>
<keyword evidence="3" id="KW-0328">Glycosyltransferase</keyword>
<evidence type="ECO:0000313" key="8">
    <source>
        <dbReference type="Proteomes" id="UP001501612"/>
    </source>
</evidence>
<dbReference type="SUPFAM" id="SSF53448">
    <property type="entry name" value="Nucleotide-diphospho-sugar transferases"/>
    <property type="match status" value="1"/>
</dbReference>
<dbReference type="InterPro" id="IPR001173">
    <property type="entry name" value="Glyco_trans_2-like"/>
</dbReference>
<comment type="caution">
    <text evidence="7">The sequence shown here is derived from an EMBL/GenBank/DDBJ whole genome shotgun (WGS) entry which is preliminary data.</text>
</comment>
<gene>
    <name evidence="7" type="primary">mftF</name>
    <name evidence="7" type="ORF">GCM10009737_18490</name>
</gene>
<evidence type="ECO:0000259" key="6">
    <source>
        <dbReference type="Pfam" id="PF00535"/>
    </source>
</evidence>
<dbReference type="Proteomes" id="UP001501612">
    <property type="component" value="Unassembled WGS sequence"/>
</dbReference>
<dbReference type="PANTHER" id="PTHR43179:SF12">
    <property type="entry name" value="GALACTOFURANOSYLTRANSFERASE GLFT2"/>
    <property type="match status" value="1"/>
</dbReference>
<comment type="pathway">
    <text evidence="1">Cell wall biogenesis; cell wall polysaccharide biosynthesis.</text>
</comment>
<evidence type="ECO:0000256" key="1">
    <source>
        <dbReference type="ARBA" id="ARBA00004776"/>
    </source>
</evidence>
<keyword evidence="8" id="KW-1185">Reference proteome</keyword>
<dbReference type="InterPro" id="IPR023981">
    <property type="entry name" value="MftF"/>
</dbReference>
<evidence type="ECO:0000256" key="2">
    <source>
        <dbReference type="ARBA" id="ARBA00006739"/>
    </source>
</evidence>
<accession>A0ABP5ANZ3</accession>
<dbReference type="PANTHER" id="PTHR43179">
    <property type="entry name" value="RHAMNOSYLTRANSFERASE WBBL"/>
    <property type="match status" value="1"/>
</dbReference>
<dbReference type="Pfam" id="PF00535">
    <property type="entry name" value="Glycos_transf_2"/>
    <property type="match status" value="1"/>
</dbReference>
<feature type="region of interest" description="Disordered" evidence="5">
    <location>
        <begin position="1"/>
        <end position="23"/>
    </location>
</feature>
<sequence>MTLAPERGTERAAGGPAPAPLPAGFAVRASRRTRVAATDDGGLLLLGGTAGTVLRLSAAAARRLPDGPRPGLVVRDPTDARLARALLDAGMADPDLPPIPRDLAGVTVVVPVHEDAAGLATLLAALPTAVAVVVVDDASADPVRVAAVVAGRPGAVLLRHEVNAGPAAARNTGLLAVGTPVVCFCDADVVPGPGAQWLERLLGHLDDPQVGLVAPRVTALPPAHPAPEPWVAAYERARSSLDLGDLPAAVRPGGAVSYLPSACLLARTAAVADGFATAMRVAEDVDLVWRCVGAGWRARYEPAASVGHRHRTDPVAWLRRKAFYGSGAALLAARHGDAVAPAVLAPWTAATAVAVLAQRRWSAPVALGVAALTTHRLAGRVPHAVHPHRVAARLVGSGLLATAQQTAGLALRHHWPLALTACVVSRRARRALVVAAVAEGLADRHRVGATTDRVGYVAAHRLDDLAYGAGLWWGAVRARSPRALLPRWTTTRRR</sequence>
<dbReference type="InterPro" id="IPR029044">
    <property type="entry name" value="Nucleotide-diphossugar_trans"/>
</dbReference>
<organism evidence="7 8">
    <name type="scientific">Nocardioides lentus</name>
    <dbReference type="NCBI Taxonomy" id="338077"/>
    <lineage>
        <taxon>Bacteria</taxon>
        <taxon>Bacillati</taxon>
        <taxon>Actinomycetota</taxon>
        <taxon>Actinomycetes</taxon>
        <taxon>Propionibacteriales</taxon>
        <taxon>Nocardioidaceae</taxon>
        <taxon>Nocardioides</taxon>
    </lineage>
</organism>
<comment type="similarity">
    <text evidence="2">Belongs to the glycosyltransferase 2 family.</text>
</comment>
<dbReference type="NCBIfam" id="TIGR03965">
    <property type="entry name" value="mycofact_glyco"/>
    <property type="match status" value="1"/>
</dbReference>